<evidence type="ECO:0000256" key="1">
    <source>
        <dbReference type="PROSITE-ProRule" id="PRU00169"/>
    </source>
</evidence>
<keyword evidence="7" id="KW-1185">Reference proteome</keyword>
<dbReference type="OrthoDB" id="9806704at2"/>
<evidence type="ECO:0000313" key="7">
    <source>
        <dbReference type="Proteomes" id="UP000182998"/>
    </source>
</evidence>
<reference evidence="4" key="1">
    <citation type="submission" date="2014-09" db="EMBL/GenBank/DDBJ databases">
        <authorList>
            <person name="GOMEZ-VALERO Laura"/>
        </authorList>
    </citation>
    <scope>NUCLEOTIDE SEQUENCE</scope>
    <source>
        <strain evidence="4">ATCC33218</strain>
    </source>
</reference>
<reference evidence="5 7" key="3">
    <citation type="submission" date="2016-10" db="EMBL/GenBank/DDBJ databases">
        <authorList>
            <person name="Varghese N."/>
            <person name="Submissions S."/>
        </authorList>
    </citation>
    <scope>NUCLEOTIDE SEQUENCE [LARGE SCALE GENOMIC DNA]</scope>
    <source>
        <strain evidence="5 7">ATCC 33218</strain>
    </source>
</reference>
<dbReference type="RefSeq" id="WP_045098270.1">
    <property type="nucleotide sequence ID" value="NZ_CP020614.1"/>
</dbReference>
<dbReference type="PROSITE" id="PS50110">
    <property type="entry name" value="RESPONSE_REGULATORY"/>
    <property type="match status" value="1"/>
</dbReference>
<dbReference type="Proteomes" id="UP000032414">
    <property type="component" value="Chromosome I"/>
</dbReference>
<dbReference type="PROSITE" id="PS50125">
    <property type="entry name" value="GUANYLATE_CYCLASE_2"/>
    <property type="match status" value="1"/>
</dbReference>
<dbReference type="EMBL" id="FMVN01000019">
    <property type="protein sequence ID" value="SCY78510.1"/>
    <property type="molecule type" value="Genomic_DNA"/>
</dbReference>
<dbReference type="Gene3D" id="3.30.70.1230">
    <property type="entry name" value="Nucleotide cyclase"/>
    <property type="match status" value="1"/>
</dbReference>
<dbReference type="AlphaFoldDB" id="A0A098GE19"/>
<dbReference type="EMBL" id="LN614830">
    <property type="protein sequence ID" value="CEG59731.1"/>
    <property type="molecule type" value="Genomic_DNA"/>
</dbReference>
<dbReference type="PANTHER" id="PTHR43081:SF1">
    <property type="entry name" value="ADENYLATE CYCLASE, TERMINAL-DIFFERENTIATION SPECIFIC"/>
    <property type="match status" value="1"/>
</dbReference>
<dbReference type="Gene3D" id="3.40.50.2300">
    <property type="match status" value="1"/>
</dbReference>
<dbReference type="InterPro" id="IPR001054">
    <property type="entry name" value="A/G_cyclase"/>
</dbReference>
<evidence type="ECO:0000259" key="3">
    <source>
        <dbReference type="PROSITE" id="PS50125"/>
    </source>
</evidence>
<protein>
    <submittedName>
        <fullName evidence="5">Adenylate cyclase, class 3</fullName>
    </submittedName>
    <submittedName>
        <fullName evidence="4">Putative Adenylate cyclase</fullName>
        <ecNumber evidence="4">4.6.1.1</ecNumber>
    </submittedName>
</protein>
<proteinExistence type="predicted"/>
<dbReference type="EC" id="4.6.1.1" evidence="4"/>
<keyword evidence="4" id="KW-0456">Lyase</keyword>
<dbReference type="HOGENOM" id="CLU_000445_110_2_6"/>
<dbReference type="InterPro" id="IPR050697">
    <property type="entry name" value="Adenylyl/Guanylyl_Cyclase_3/4"/>
</dbReference>
<keyword evidence="1" id="KW-0597">Phosphoprotein</keyword>
<dbReference type="GO" id="GO:0006171">
    <property type="term" value="P:cAMP biosynthetic process"/>
    <property type="evidence" value="ECO:0007669"/>
    <property type="project" value="TreeGrafter"/>
</dbReference>
<dbReference type="SMART" id="SM00448">
    <property type="entry name" value="REC"/>
    <property type="match status" value="1"/>
</dbReference>
<name>A0A098GE19_LEGMI</name>
<evidence type="ECO:0000313" key="4">
    <source>
        <dbReference type="EMBL" id="CEG59731.1"/>
    </source>
</evidence>
<feature type="domain" description="Guanylate cyclase" evidence="3">
    <location>
        <begin position="180"/>
        <end position="305"/>
    </location>
</feature>
<reference evidence="6" key="2">
    <citation type="submission" date="2014-09" db="EMBL/GenBank/DDBJ databases">
        <authorList>
            <person name="Gomez-Valero L."/>
        </authorList>
    </citation>
    <scope>NUCLEOTIDE SEQUENCE [LARGE SCALE GENOMIC DNA]</scope>
    <source>
        <strain evidence="6">ATCC33218</strain>
    </source>
</reference>
<gene>
    <name evidence="4" type="ORF">LMI_0371</name>
    <name evidence="5" type="ORF">SAMN02982997_02911</name>
</gene>
<dbReference type="InterPro" id="IPR029787">
    <property type="entry name" value="Nucleotide_cyclase"/>
</dbReference>
<sequence length="441" mass="50060">MNNTSFKKPVIICVDDEKIILDSLNRQLQRHFGDQYEYEFCESADEALELINQLNAEGYSVIMVISDQIMPGMSGDQFLVEVQESHPKIIKILLTGQASLESAIRAINKANLYRYITKPWSESDFLLTVAKGLQEYNLLECTLKQAEVFEKFVPKQFLQCLSKKEISEVQLGDHIEREMSILFVDIRNFTTISESFSPEENYNFINEYLNYVEPTIQSNNGFIDKYIGDAVIALFQTADDALHAALDMQLAVAKFNEDHKSEKYYPVVTGVGLHVGMLMLGIVGVENRMQGTVISDAVNVASRLQDLAGIYDLRIVASEEFINTLKDKDFVLENRRFLGGVYLKGKKQNISISEVMVAATDPNSEMKLSMKQDFEHGIELFQGKKFAEACVKFKSVLEKNPFDKVTKLYLNLSAEYMLKGVPDIWDSALLYSYSDQKTSEC</sequence>
<evidence type="ECO:0000259" key="2">
    <source>
        <dbReference type="PROSITE" id="PS50110"/>
    </source>
</evidence>
<dbReference type="GO" id="GO:0004016">
    <property type="term" value="F:adenylate cyclase activity"/>
    <property type="evidence" value="ECO:0007669"/>
    <property type="project" value="UniProtKB-EC"/>
</dbReference>
<dbReference type="SUPFAM" id="SSF55073">
    <property type="entry name" value="Nucleotide cyclase"/>
    <property type="match status" value="1"/>
</dbReference>
<dbReference type="KEGG" id="tmc:LMI_0371"/>
<evidence type="ECO:0000313" key="6">
    <source>
        <dbReference type="Proteomes" id="UP000032414"/>
    </source>
</evidence>
<accession>A0A098GE19</accession>
<dbReference type="SUPFAM" id="SSF52172">
    <property type="entry name" value="CheY-like"/>
    <property type="match status" value="1"/>
</dbReference>
<dbReference type="SMART" id="SM00044">
    <property type="entry name" value="CYCc"/>
    <property type="match status" value="1"/>
</dbReference>
<dbReference type="Pfam" id="PF00072">
    <property type="entry name" value="Response_reg"/>
    <property type="match status" value="1"/>
</dbReference>
<dbReference type="Pfam" id="PF00211">
    <property type="entry name" value="Guanylate_cyc"/>
    <property type="match status" value="1"/>
</dbReference>
<dbReference type="CDD" id="cd17569">
    <property type="entry name" value="REC_HupR-like"/>
    <property type="match status" value="1"/>
</dbReference>
<dbReference type="Proteomes" id="UP000182998">
    <property type="component" value="Unassembled WGS sequence"/>
</dbReference>
<dbReference type="PANTHER" id="PTHR43081">
    <property type="entry name" value="ADENYLATE CYCLASE, TERMINAL-DIFFERENTIATION SPECIFIC-RELATED"/>
    <property type="match status" value="1"/>
</dbReference>
<dbReference type="GO" id="GO:0000160">
    <property type="term" value="P:phosphorelay signal transduction system"/>
    <property type="evidence" value="ECO:0007669"/>
    <property type="project" value="InterPro"/>
</dbReference>
<feature type="modified residue" description="4-aspartylphosphate" evidence="1">
    <location>
        <position position="67"/>
    </location>
</feature>
<dbReference type="CDD" id="cd07302">
    <property type="entry name" value="CHD"/>
    <property type="match status" value="1"/>
</dbReference>
<dbReference type="InterPro" id="IPR011006">
    <property type="entry name" value="CheY-like_superfamily"/>
</dbReference>
<feature type="domain" description="Response regulatory" evidence="2">
    <location>
        <begin position="10"/>
        <end position="133"/>
    </location>
</feature>
<dbReference type="PATRIC" id="fig|451.8.peg.1915"/>
<dbReference type="STRING" id="451.B6N58_01760"/>
<dbReference type="InterPro" id="IPR001789">
    <property type="entry name" value="Sig_transdc_resp-reg_receiver"/>
</dbReference>
<organism evidence="4 6">
    <name type="scientific">Legionella micdadei</name>
    <name type="common">Tatlockia micdadei</name>
    <dbReference type="NCBI Taxonomy" id="451"/>
    <lineage>
        <taxon>Bacteria</taxon>
        <taxon>Pseudomonadati</taxon>
        <taxon>Pseudomonadota</taxon>
        <taxon>Gammaproteobacteria</taxon>
        <taxon>Legionellales</taxon>
        <taxon>Legionellaceae</taxon>
        <taxon>Legionella</taxon>
    </lineage>
</organism>
<evidence type="ECO:0000313" key="5">
    <source>
        <dbReference type="EMBL" id="SCY78510.1"/>
    </source>
</evidence>